<feature type="domain" description="Large ribosomal subunit protein bL9m C-terminal" evidence="11">
    <location>
        <begin position="125"/>
        <end position="170"/>
    </location>
</feature>
<dbReference type="InterPro" id="IPR000244">
    <property type="entry name" value="Ribosomal_bL9"/>
</dbReference>
<evidence type="ECO:0000259" key="10">
    <source>
        <dbReference type="Pfam" id="PF01281"/>
    </source>
</evidence>
<keyword evidence="5" id="KW-0496">Mitochondrion</keyword>
<protein>
    <recommendedName>
        <fullName evidence="7">Large ribosomal subunit protein bL9m</fullName>
    </recommendedName>
    <alternativeName>
        <fullName evidence="8">39S ribosomal protein L9, mitochondrial</fullName>
    </alternativeName>
</protein>
<sequence>MLRTCSHLLSRGSPFVAQVRGTVIVERWWQVPLAKEGEEPYLHPRRHRIYRMVEDTKHGAKEKMELILTQNVHRLGSRGDTVLVDRRPGRCKLLAQGLAVYPSPENKAKFEEERRLQLAGDLGGRAQTWTGEMTVNYLKKSRLRVEMRSHTTWELNEEIVARQLLKNVRRMHRVVSWRPPPGNTVWSAQVCEGGERSFMNPKTKRYKHWLSKQPKMTESPAEGDIPSEPPAEGDIPSEPPAEGDIPSEPPAEGDIPSELPPEGGAPPKSNTN</sequence>
<keyword evidence="6" id="KW-0687">Ribonucleoprotein</keyword>
<evidence type="ECO:0000259" key="11">
    <source>
        <dbReference type="Pfam" id="PF22078"/>
    </source>
</evidence>
<evidence type="ECO:0000256" key="4">
    <source>
        <dbReference type="ARBA" id="ARBA00022980"/>
    </source>
</evidence>
<dbReference type="GO" id="GO:1990904">
    <property type="term" value="C:ribonucleoprotein complex"/>
    <property type="evidence" value="ECO:0007669"/>
    <property type="project" value="UniProtKB-KW"/>
</dbReference>
<name>A0A8J6ECD8_ELECQ</name>
<dbReference type="GO" id="GO:0003735">
    <property type="term" value="F:structural constituent of ribosome"/>
    <property type="evidence" value="ECO:0007669"/>
    <property type="project" value="InterPro"/>
</dbReference>
<evidence type="ECO:0000259" key="12">
    <source>
        <dbReference type="Pfam" id="PF25131"/>
    </source>
</evidence>
<accession>A0A8J6ECD8</accession>
<evidence type="ECO:0000313" key="13">
    <source>
        <dbReference type="EMBL" id="KAG9464216.1"/>
    </source>
</evidence>
<dbReference type="OrthoDB" id="5555409at2759"/>
<organism evidence="13 14">
    <name type="scientific">Eleutherodactylus coqui</name>
    <name type="common">Puerto Rican coqui</name>
    <dbReference type="NCBI Taxonomy" id="57060"/>
    <lineage>
        <taxon>Eukaryota</taxon>
        <taxon>Metazoa</taxon>
        <taxon>Chordata</taxon>
        <taxon>Craniata</taxon>
        <taxon>Vertebrata</taxon>
        <taxon>Euteleostomi</taxon>
        <taxon>Amphibia</taxon>
        <taxon>Batrachia</taxon>
        <taxon>Anura</taxon>
        <taxon>Neobatrachia</taxon>
        <taxon>Hyloidea</taxon>
        <taxon>Eleutherodactylidae</taxon>
        <taxon>Eleutherodactylinae</taxon>
        <taxon>Eleutherodactylus</taxon>
        <taxon>Eleutherodactylus</taxon>
    </lineage>
</organism>
<dbReference type="Pfam" id="PF22078">
    <property type="entry name" value="Ribosomal_bL9m_C"/>
    <property type="match status" value="1"/>
</dbReference>
<dbReference type="InterPro" id="IPR036935">
    <property type="entry name" value="Ribosomal_bL9_N_sf"/>
</dbReference>
<evidence type="ECO:0000313" key="14">
    <source>
        <dbReference type="Proteomes" id="UP000770717"/>
    </source>
</evidence>
<evidence type="ECO:0000256" key="8">
    <source>
        <dbReference type="ARBA" id="ARBA00035381"/>
    </source>
</evidence>
<dbReference type="GO" id="GO:0005840">
    <property type="term" value="C:ribosome"/>
    <property type="evidence" value="ECO:0007669"/>
    <property type="project" value="UniProtKB-KW"/>
</dbReference>
<feature type="domain" description="Large ribosomal subunit protein bL9m N-terminal" evidence="12">
    <location>
        <begin position="23"/>
        <end position="55"/>
    </location>
</feature>
<comment type="caution">
    <text evidence="13">The sequence shown here is derived from an EMBL/GenBank/DDBJ whole genome shotgun (WGS) entry which is preliminary data.</text>
</comment>
<evidence type="ECO:0000256" key="2">
    <source>
        <dbReference type="ARBA" id="ARBA00010605"/>
    </source>
</evidence>
<evidence type="ECO:0000256" key="3">
    <source>
        <dbReference type="ARBA" id="ARBA00022946"/>
    </source>
</evidence>
<feature type="region of interest" description="Disordered" evidence="9">
    <location>
        <begin position="203"/>
        <end position="272"/>
    </location>
</feature>
<evidence type="ECO:0000256" key="1">
    <source>
        <dbReference type="ARBA" id="ARBA00004173"/>
    </source>
</evidence>
<dbReference type="Pfam" id="PF25131">
    <property type="entry name" value="bL9m_N"/>
    <property type="match status" value="1"/>
</dbReference>
<keyword evidence="3" id="KW-0809">Transit peptide</keyword>
<reference evidence="13" key="1">
    <citation type="thesis" date="2020" institute="ProQuest LLC" country="789 East Eisenhower Parkway, Ann Arbor, MI, USA">
        <title>Comparative Genomics and Chromosome Evolution.</title>
        <authorList>
            <person name="Mudd A.B."/>
        </authorList>
    </citation>
    <scope>NUCLEOTIDE SEQUENCE</scope>
    <source>
        <strain evidence="13">HN-11 Male</strain>
        <tissue evidence="13">Kidney and liver</tissue>
    </source>
</reference>
<keyword evidence="14" id="KW-1185">Reference proteome</keyword>
<proteinExistence type="inferred from homology"/>
<comment type="subcellular location">
    <subcellularLocation>
        <location evidence="1">Mitochondrion</location>
    </subcellularLocation>
</comment>
<dbReference type="SUPFAM" id="SSF55658">
    <property type="entry name" value="L9 N-domain-like"/>
    <property type="match status" value="1"/>
</dbReference>
<dbReference type="Pfam" id="PF01281">
    <property type="entry name" value="Ribosomal_L9_N"/>
    <property type="match status" value="1"/>
</dbReference>
<dbReference type="InterPro" id="IPR009027">
    <property type="entry name" value="Ribosomal_bL9/RNase_H1_N"/>
</dbReference>
<evidence type="ECO:0000256" key="7">
    <source>
        <dbReference type="ARBA" id="ARBA00035194"/>
    </source>
</evidence>
<gene>
    <name evidence="13" type="ORF">GDO78_020294</name>
</gene>
<dbReference type="EMBL" id="WNTK01004841">
    <property type="protein sequence ID" value="KAG9464216.1"/>
    <property type="molecule type" value="Genomic_DNA"/>
</dbReference>
<feature type="domain" description="Ribosomal protein L9" evidence="10">
    <location>
        <begin position="64"/>
        <end position="110"/>
    </location>
</feature>
<keyword evidence="4" id="KW-0689">Ribosomal protein</keyword>
<dbReference type="Gene3D" id="3.40.5.10">
    <property type="entry name" value="Ribosomal protein L9, N-terminal domain"/>
    <property type="match status" value="1"/>
</dbReference>
<dbReference type="GO" id="GO:0005739">
    <property type="term" value="C:mitochondrion"/>
    <property type="evidence" value="ECO:0007669"/>
    <property type="project" value="UniProtKB-SubCell"/>
</dbReference>
<evidence type="ECO:0000256" key="5">
    <source>
        <dbReference type="ARBA" id="ARBA00023128"/>
    </source>
</evidence>
<dbReference type="AlphaFoldDB" id="A0A8J6ECD8"/>
<comment type="similarity">
    <text evidence="2">Belongs to the bacterial ribosomal protein bL9 family.</text>
</comment>
<evidence type="ECO:0000256" key="6">
    <source>
        <dbReference type="ARBA" id="ARBA00023274"/>
    </source>
</evidence>
<dbReference type="InterPro" id="IPR056864">
    <property type="entry name" value="MRP-L9_N"/>
</dbReference>
<dbReference type="InterPro" id="IPR054302">
    <property type="entry name" value="Ribosomal_bL9m_C"/>
</dbReference>
<dbReference type="GO" id="GO:0006412">
    <property type="term" value="P:translation"/>
    <property type="evidence" value="ECO:0007669"/>
    <property type="project" value="InterPro"/>
</dbReference>
<dbReference type="Proteomes" id="UP000770717">
    <property type="component" value="Unassembled WGS sequence"/>
</dbReference>
<evidence type="ECO:0000256" key="9">
    <source>
        <dbReference type="SAM" id="MobiDB-lite"/>
    </source>
</evidence>
<dbReference type="PANTHER" id="PTHR21368">
    <property type="entry name" value="50S RIBOSOMAL PROTEIN L9"/>
    <property type="match status" value="1"/>
</dbReference>
<dbReference type="InterPro" id="IPR020070">
    <property type="entry name" value="Ribosomal_bL9_N"/>
</dbReference>